<dbReference type="InterPro" id="IPR013424">
    <property type="entry name" value="Ice-binding_C"/>
</dbReference>
<keyword evidence="3" id="KW-1185">Reference proteome</keyword>
<sequence>MRINYSILALVICLNISFSGLVRANPIFQFSGDYTGQINGVPIIATATGQTDVTGNTLSHVQVDFTSIPSNISPFALGNSWTTSNSALGVHTSGGALNLFDLSGGNYDAGRVAMWPSLPGDQISVTTHMSTIGNMLNYTADVNGTYNGPTDLVFVTDYHWIWTQLDPTSIEVSTTASLVRANGSSFVVDLHTLYTGLSVQMPTQQQEGRVIFSNMSFSNNIMSYDWQGTLVPVSEPPTLALLSLAALIGLVFRRQRRP</sequence>
<dbReference type="Proteomes" id="UP000183471">
    <property type="component" value="Unassembled WGS sequence"/>
</dbReference>
<comment type="caution">
    <text evidence="2">The sequence shown here is derived from an EMBL/GenBank/DDBJ whole genome shotgun (WGS) entry which is preliminary data.</text>
</comment>
<evidence type="ECO:0000313" key="2">
    <source>
        <dbReference type="EMBL" id="SDQ47844.1"/>
    </source>
</evidence>
<keyword evidence="1" id="KW-0732">Signal</keyword>
<dbReference type="NCBIfam" id="TIGR02595">
    <property type="entry name" value="PEP_CTERM"/>
    <property type="match status" value="1"/>
</dbReference>
<evidence type="ECO:0000256" key="1">
    <source>
        <dbReference type="SAM" id="SignalP"/>
    </source>
</evidence>
<dbReference type="RefSeq" id="WP_107797677.1">
    <property type="nucleotide sequence ID" value="NZ_FNKY01000001.1"/>
</dbReference>
<feature type="signal peptide" evidence="1">
    <location>
        <begin position="1"/>
        <end position="24"/>
    </location>
</feature>
<gene>
    <name evidence="2" type="ORF">SAMN05216402_1012</name>
</gene>
<name>A0ABY0T9B1_9PROT</name>
<evidence type="ECO:0000313" key="3">
    <source>
        <dbReference type="Proteomes" id="UP000183471"/>
    </source>
</evidence>
<proteinExistence type="predicted"/>
<organism evidence="2 3">
    <name type="scientific">Nitrosospira multiformis</name>
    <dbReference type="NCBI Taxonomy" id="1231"/>
    <lineage>
        <taxon>Bacteria</taxon>
        <taxon>Pseudomonadati</taxon>
        <taxon>Pseudomonadota</taxon>
        <taxon>Betaproteobacteria</taxon>
        <taxon>Nitrosomonadales</taxon>
        <taxon>Nitrosomonadaceae</taxon>
        <taxon>Nitrosospira</taxon>
    </lineage>
</organism>
<protein>
    <submittedName>
        <fullName evidence="2">PEP-CTERM protein-sorting domain-containing protein/MYXO-CTERM domain-containing protein</fullName>
    </submittedName>
</protein>
<feature type="chain" id="PRO_5045384799" evidence="1">
    <location>
        <begin position="25"/>
        <end position="258"/>
    </location>
</feature>
<dbReference type="EMBL" id="FNKY01000001">
    <property type="protein sequence ID" value="SDQ47844.1"/>
    <property type="molecule type" value="Genomic_DNA"/>
</dbReference>
<reference evidence="2 3" key="1">
    <citation type="submission" date="2016-10" db="EMBL/GenBank/DDBJ databases">
        <authorList>
            <person name="Varghese N."/>
            <person name="Submissions S."/>
        </authorList>
    </citation>
    <scope>NUCLEOTIDE SEQUENCE [LARGE SCALE GENOMIC DNA]</scope>
    <source>
        <strain evidence="2 3">Nl1</strain>
    </source>
</reference>
<accession>A0ABY0T9B1</accession>